<evidence type="ECO:0000256" key="4">
    <source>
        <dbReference type="ARBA" id="ARBA00023242"/>
    </source>
</evidence>
<dbReference type="GO" id="GO:0006364">
    <property type="term" value="P:rRNA processing"/>
    <property type="evidence" value="ECO:0007669"/>
    <property type="project" value="InterPro"/>
</dbReference>
<feature type="compositionally biased region" description="Acidic residues" evidence="6">
    <location>
        <begin position="283"/>
        <end position="305"/>
    </location>
</feature>
<dbReference type="InterPro" id="IPR044925">
    <property type="entry name" value="His-Me_finger_sf"/>
</dbReference>
<dbReference type="Pfam" id="PF09230">
    <property type="entry name" value="DFF40"/>
    <property type="match status" value="1"/>
</dbReference>
<sequence>MAKLPNFREKKPPKVSSMKPKTSGSVPKSKLEVKVHLVEQEIKFAQALAGHDPKNQAKVLKNLRKWLSLRSKSSYPFTDKDFLRLWKGLFYAMWMSDKPLVQEQLAEDLGGLLHLFPTPEISLQFYAVFLQTINREWFGIDQWRIDKFLMLVRRVTRQCLVILRDNGWRLELIKVFRKAFKEHIFDETRMSVGLAMHFVDLYLEEVAKVSQGSMKKATVTSLIRPFVTLVGTLTDTRVTSSIVKNIFNNLLQQSDLGRQHREKYEAWKSFGFPTSSIDDLELVEEEESELSEAEPEEGADEEDSADPEKVALDPRAGRVNVILPELKFNPKAILGALEKLLYAADTKSKARKRIKRIMENYEKFAEGTYPLGVHTMPRLQDEKAKAPSIDEKITEMVNFEKELLNPTKLLKSLTKGQRRRFMKSGLSIEEFVAQLEPKPTQSVLPEVNGMNGDSDDAVPEAKRRKKRPEKALKRKITSPKFTEEPQDEWQEPLKDGEYEYFVPSMKKRLEELNKESQDTVINPFALKKAKKSAKKAKLVDATPSSSAKKKVRIALEMNTSQDTAEYLRQRKEVERKGYKLSNVSRSRKVGVVASSLKELLKKGREKFQIDDCRCYLAQDGTLVDDEMYFRNLPEQTLFVVAGSDEVVKTDFELLYDVIRSRNSSLLKVGEIVKNFICSNKESFLNSLKVLEEKEKQKTEKSLREEDGEWFSGQESRFASKEEVMARRAQDRVRGYFYKAKDEITRCQLYRQSLPAKLKLDEILGVFQYFLIGCDHFSCLFDRKYPRKHHSVEEDSPDGGIPKKRMRLLRNLFEEEEFFKDLCVSLCNSHGDFRCQGVWSDVTCQYPGHTINPYSTRENFLLFQVWNLDHQIEISRTVIPSLLQTVELLTTENRVKCKVHQSRGVNIDIITYFLELFTMDNLKLVHIVCHDKGAHHGLQSKGRVLCAKCTEQDALDKIMRKIQQTSSI</sequence>
<dbReference type="VEuPathDB" id="VectorBase:LLOJ003499"/>
<evidence type="ECO:0000256" key="1">
    <source>
        <dbReference type="ARBA" id="ARBA00004123"/>
    </source>
</evidence>
<evidence type="ECO:0000259" key="7">
    <source>
        <dbReference type="PROSITE" id="PS51135"/>
    </source>
</evidence>
<evidence type="ECO:0000256" key="3">
    <source>
        <dbReference type="ARBA" id="ARBA00022703"/>
    </source>
</evidence>
<dbReference type="EMBL" id="GITU01001373">
    <property type="protein sequence ID" value="MBC1170076.1"/>
    <property type="molecule type" value="Transcribed_RNA"/>
</dbReference>
<dbReference type="PANTHER" id="PTHR13067:SF2">
    <property type="entry name" value="CASPASE-ACTIVATED DNASE"/>
    <property type="match status" value="1"/>
</dbReference>
<reference evidence="10" key="1">
    <citation type="submission" date="2012-05" db="EMBL/GenBank/DDBJ databases">
        <title>Whole Genome Assembly of Lutzomyia longipalpis.</title>
        <authorList>
            <person name="Richards S."/>
            <person name="Qu C."/>
            <person name="Dillon R."/>
            <person name="Worley K."/>
            <person name="Scherer S."/>
            <person name="Batterton M."/>
            <person name="Taylor A."/>
            <person name="Hawes A."/>
            <person name="Hernandez B."/>
            <person name="Kovar C."/>
            <person name="Mandapat C."/>
            <person name="Pham C."/>
            <person name="Qu C."/>
            <person name="Jing C."/>
            <person name="Bess C."/>
            <person name="Bandaranaike D."/>
            <person name="Ngo D."/>
            <person name="Ongeri F."/>
            <person name="Arias F."/>
            <person name="Lara F."/>
            <person name="Weissenberger G."/>
            <person name="Kamau G."/>
            <person name="Han H."/>
            <person name="Shen H."/>
            <person name="Dinh H."/>
            <person name="Khalil I."/>
            <person name="Jones J."/>
            <person name="Shafer J."/>
            <person name="Jayaseelan J."/>
            <person name="Quiroz J."/>
            <person name="Blankenburg K."/>
            <person name="Nguyen L."/>
            <person name="Jackson L."/>
            <person name="Francisco L."/>
            <person name="Tang L.-Y."/>
            <person name="Pu L.-L."/>
            <person name="Perales L."/>
            <person name="Lorensuhewa L."/>
            <person name="Munidasa M."/>
            <person name="Coyle M."/>
            <person name="Taylor M."/>
            <person name="Puazo M."/>
            <person name="Firestine M."/>
            <person name="Scheel M."/>
            <person name="Javaid M."/>
            <person name="Wang M."/>
            <person name="Li M."/>
            <person name="Tabassum N."/>
            <person name="Saada N."/>
            <person name="Osuji N."/>
            <person name="Aqrawi P."/>
            <person name="Fu Q."/>
            <person name="Thornton R."/>
            <person name="Raj R."/>
            <person name="Goodspeed R."/>
            <person name="Mata R."/>
            <person name="Najjar R."/>
            <person name="Gubbala S."/>
            <person name="Lee S."/>
            <person name="Denson S."/>
            <person name="Patil S."/>
            <person name="Macmil S."/>
            <person name="Qi S."/>
            <person name="Matskevitch T."/>
            <person name="Palculict T."/>
            <person name="Mathew T."/>
            <person name="Vee V."/>
            <person name="Velamala V."/>
            <person name="Korchina V."/>
            <person name="Cai W."/>
            <person name="Liu W."/>
            <person name="Dai W."/>
            <person name="Zou X."/>
            <person name="Zhu Y."/>
            <person name="Zhang Y."/>
            <person name="Wu Y.-Q."/>
            <person name="Xin Y."/>
            <person name="Nazarath L."/>
            <person name="Kovar C."/>
            <person name="Han Y."/>
            <person name="Muzny D."/>
            <person name="Gibbs R."/>
        </authorList>
    </citation>
    <scope>NUCLEOTIDE SEQUENCE [LARGE SCALE GENOMIC DNA]</scope>
    <source>
        <strain evidence="10">Jacobina</strain>
    </source>
</reference>
<dbReference type="PANTHER" id="PTHR13067">
    <property type="entry name" value="CASPASE-ACTIVATED DNASE"/>
    <property type="match status" value="1"/>
</dbReference>
<evidence type="ECO:0000256" key="6">
    <source>
        <dbReference type="SAM" id="MobiDB-lite"/>
    </source>
</evidence>
<dbReference type="PROSITE" id="PS51135">
    <property type="entry name" value="CIDE_N"/>
    <property type="match status" value="1"/>
</dbReference>
<dbReference type="GO" id="GO:0030688">
    <property type="term" value="C:preribosome, small subunit precursor"/>
    <property type="evidence" value="ECO:0007669"/>
    <property type="project" value="InterPro"/>
</dbReference>
<evidence type="ECO:0000313" key="10">
    <source>
        <dbReference type="Proteomes" id="UP000092461"/>
    </source>
</evidence>
<dbReference type="Pfam" id="PF02017">
    <property type="entry name" value="CIDE-N"/>
    <property type="match status" value="1"/>
</dbReference>
<keyword evidence="10" id="KW-1185">Reference proteome</keyword>
<reference evidence="8" key="2">
    <citation type="journal article" date="2020" name="BMC">
        <title>Leishmania infection induces a limited differential gene expression in the sand fly midgut.</title>
        <authorList>
            <person name="Coutinho-Abreu I.V."/>
            <person name="Serafim T.D."/>
            <person name="Meneses C."/>
            <person name="Kamhawi S."/>
            <person name="Oliveira F."/>
            <person name="Valenzuela J.G."/>
        </authorList>
    </citation>
    <scope>NUCLEOTIDE SEQUENCE</scope>
    <source>
        <strain evidence="8">Jacobina</strain>
        <tissue evidence="8">Midgut</tissue>
    </source>
</reference>
<dbReference type="SMART" id="SM00266">
    <property type="entry name" value="CAD"/>
    <property type="match status" value="1"/>
</dbReference>
<dbReference type="GO" id="GO:0004520">
    <property type="term" value="F:DNA endonuclease activity"/>
    <property type="evidence" value="ECO:0007669"/>
    <property type="project" value="InterPro"/>
</dbReference>
<dbReference type="GO" id="GO:0006309">
    <property type="term" value="P:apoptotic DNA fragmentation"/>
    <property type="evidence" value="ECO:0007669"/>
    <property type="project" value="InterPro"/>
</dbReference>
<dbReference type="AlphaFoldDB" id="A0A1B0ETL7"/>
<dbReference type="GO" id="GO:0005634">
    <property type="term" value="C:nucleus"/>
    <property type="evidence" value="ECO:0007669"/>
    <property type="project" value="UniProtKB-SubCell"/>
</dbReference>
<dbReference type="GO" id="GO:0016787">
    <property type="term" value="F:hydrolase activity"/>
    <property type="evidence" value="ECO:0007669"/>
    <property type="project" value="InterPro"/>
</dbReference>
<feature type="region of interest" description="Disordered" evidence="6">
    <location>
        <begin position="442"/>
        <end position="488"/>
    </location>
</feature>
<feature type="compositionally biased region" description="Basic and acidic residues" evidence="6">
    <location>
        <begin position="1"/>
        <end position="12"/>
    </location>
</feature>
<dbReference type="InterPro" id="IPR003508">
    <property type="entry name" value="CIDE-N_dom"/>
</dbReference>
<dbReference type="InterPro" id="IPR015311">
    <property type="entry name" value="DFF40_C"/>
</dbReference>
<feature type="region of interest" description="Disordered" evidence="6">
    <location>
        <begin position="1"/>
        <end position="28"/>
    </location>
</feature>
<evidence type="ECO:0000256" key="5">
    <source>
        <dbReference type="PROSITE-ProRule" id="PRU00447"/>
    </source>
</evidence>
<name>A0A1B0ETL7_LUTLO</name>
<dbReference type="SUPFAM" id="SSF54060">
    <property type="entry name" value="His-Me finger endonucleases"/>
    <property type="match status" value="1"/>
</dbReference>
<feature type="compositionally biased region" description="Basic residues" evidence="6">
    <location>
        <begin position="462"/>
        <end position="477"/>
    </location>
</feature>
<comment type="subcellular location">
    <subcellularLocation>
        <location evidence="1">Nucleus</location>
    </subcellularLocation>
</comment>
<reference evidence="9" key="3">
    <citation type="submission" date="2020-05" db="UniProtKB">
        <authorList>
            <consortium name="EnsemblMetazoa"/>
        </authorList>
    </citation>
    <scope>IDENTIFICATION</scope>
    <source>
        <strain evidence="9">Jacobina</strain>
    </source>
</reference>
<keyword evidence="3 5" id="KW-0053">Apoptosis</keyword>
<organism evidence="9 10">
    <name type="scientific">Lutzomyia longipalpis</name>
    <name type="common">Sand fly</name>
    <dbReference type="NCBI Taxonomy" id="7200"/>
    <lineage>
        <taxon>Eukaryota</taxon>
        <taxon>Metazoa</taxon>
        <taxon>Ecdysozoa</taxon>
        <taxon>Arthropoda</taxon>
        <taxon>Hexapoda</taxon>
        <taxon>Insecta</taxon>
        <taxon>Pterygota</taxon>
        <taxon>Neoptera</taxon>
        <taxon>Endopterygota</taxon>
        <taxon>Diptera</taxon>
        <taxon>Nematocera</taxon>
        <taxon>Psychodoidea</taxon>
        <taxon>Psychodidae</taxon>
        <taxon>Lutzomyia</taxon>
        <taxon>Lutzomyia</taxon>
    </lineage>
</organism>
<accession>A0A1B0ETL7</accession>
<dbReference type="GO" id="GO:0005737">
    <property type="term" value="C:cytoplasm"/>
    <property type="evidence" value="ECO:0007669"/>
    <property type="project" value="InterPro"/>
</dbReference>
<dbReference type="InterPro" id="IPR039729">
    <property type="entry name" value="DFF40"/>
</dbReference>
<dbReference type="InterPro" id="IPR010301">
    <property type="entry name" value="RRP1"/>
</dbReference>
<dbReference type="SUPFAM" id="SSF54277">
    <property type="entry name" value="CAD &amp; PB1 domains"/>
    <property type="match status" value="1"/>
</dbReference>
<proteinExistence type="inferred from homology"/>
<dbReference type="EMBL" id="AJWK01011181">
    <property type="status" value="NOT_ANNOTATED_CDS"/>
    <property type="molecule type" value="Genomic_DNA"/>
</dbReference>
<evidence type="ECO:0000313" key="9">
    <source>
        <dbReference type="EnsemblMetazoa" id="LLOJ003499-PA"/>
    </source>
</evidence>
<keyword evidence="4" id="KW-0539">Nucleus</keyword>
<dbReference type="VEuPathDB" id="VectorBase:LLONM1_000757"/>
<dbReference type="Proteomes" id="UP000092461">
    <property type="component" value="Unassembled WGS sequence"/>
</dbReference>
<evidence type="ECO:0000256" key="2">
    <source>
        <dbReference type="ARBA" id="ARBA00006374"/>
    </source>
</evidence>
<dbReference type="Pfam" id="PF05997">
    <property type="entry name" value="Nop52"/>
    <property type="match status" value="1"/>
</dbReference>
<feature type="region of interest" description="Disordered" evidence="6">
    <location>
        <begin position="283"/>
        <end position="311"/>
    </location>
</feature>
<feature type="compositionally biased region" description="Low complexity" evidence="6">
    <location>
        <begin position="14"/>
        <end position="23"/>
    </location>
</feature>
<dbReference type="EnsemblMetazoa" id="LLOJ003499-RA">
    <property type="protein sequence ID" value="LLOJ003499-PA"/>
    <property type="gene ID" value="LLOJ003499"/>
</dbReference>
<dbReference type="Gene3D" id="3.10.20.10">
    <property type="match status" value="1"/>
</dbReference>
<comment type="similarity">
    <text evidence="2">Belongs to the RRP1 family.</text>
</comment>
<evidence type="ECO:0000313" key="8">
    <source>
        <dbReference type="EMBL" id="MBC1170076.1"/>
    </source>
</evidence>
<protein>
    <submittedName>
        <fullName evidence="8">Putative caspase-activated nuclease</fullName>
    </submittedName>
</protein>
<feature type="domain" description="CIDE-N" evidence="7">
    <location>
        <begin position="574"/>
        <end position="649"/>
    </location>
</feature>